<keyword evidence="1" id="KW-0472">Membrane</keyword>
<organism evidence="2 3">
    <name type="scientific">Candidatus Beckwithbacteria bacterium CG22_combo_CG10-13_8_21_14_all_01_47_9</name>
    <dbReference type="NCBI Taxonomy" id="1974496"/>
    <lineage>
        <taxon>Bacteria</taxon>
        <taxon>Candidatus Beckwithiibacteriota</taxon>
    </lineage>
</organism>
<feature type="transmembrane region" description="Helical" evidence="1">
    <location>
        <begin position="12"/>
        <end position="33"/>
    </location>
</feature>
<protein>
    <submittedName>
        <fullName evidence="2">Uncharacterized protein</fullName>
    </submittedName>
</protein>
<sequence>MKARAGHVMKAYPISLLTFSFTPDLLAACYKLFWVKCPLINIIQVLRLCAGAITTMDLLFPILIIRLK</sequence>
<reference evidence="2 3" key="1">
    <citation type="submission" date="2017-09" db="EMBL/GenBank/DDBJ databases">
        <title>Depth-based differentiation of microbial function through sediment-hosted aquifers and enrichment of novel symbionts in the deep terrestrial subsurface.</title>
        <authorList>
            <person name="Probst A.J."/>
            <person name="Ladd B."/>
            <person name="Jarett J.K."/>
            <person name="Geller-Mcgrath D.E."/>
            <person name="Sieber C.M."/>
            <person name="Emerson J.B."/>
            <person name="Anantharaman K."/>
            <person name="Thomas B.C."/>
            <person name="Malmstrom R."/>
            <person name="Stieglmeier M."/>
            <person name="Klingl A."/>
            <person name="Woyke T."/>
            <person name="Ryan C.M."/>
            <person name="Banfield J.F."/>
        </authorList>
    </citation>
    <scope>NUCLEOTIDE SEQUENCE [LARGE SCALE GENOMIC DNA]</scope>
    <source>
        <strain evidence="2">CG22_combo_CG10-13_8_21_14_all_01_47_9</strain>
    </source>
</reference>
<proteinExistence type="predicted"/>
<gene>
    <name evidence="2" type="ORF">COW80_02015</name>
</gene>
<evidence type="ECO:0000313" key="2">
    <source>
        <dbReference type="EMBL" id="PIP88131.1"/>
    </source>
</evidence>
<dbReference type="EMBL" id="PCTU01000055">
    <property type="protein sequence ID" value="PIP88131.1"/>
    <property type="molecule type" value="Genomic_DNA"/>
</dbReference>
<dbReference type="AlphaFoldDB" id="A0A2H0E1L6"/>
<feature type="transmembrane region" description="Helical" evidence="1">
    <location>
        <begin position="45"/>
        <end position="65"/>
    </location>
</feature>
<keyword evidence="1" id="KW-1133">Transmembrane helix</keyword>
<evidence type="ECO:0000313" key="3">
    <source>
        <dbReference type="Proteomes" id="UP000229981"/>
    </source>
</evidence>
<evidence type="ECO:0000256" key="1">
    <source>
        <dbReference type="SAM" id="Phobius"/>
    </source>
</evidence>
<dbReference type="Proteomes" id="UP000229981">
    <property type="component" value="Unassembled WGS sequence"/>
</dbReference>
<name>A0A2H0E1L6_9BACT</name>
<accession>A0A2H0E1L6</accession>
<keyword evidence="1" id="KW-0812">Transmembrane</keyword>
<comment type="caution">
    <text evidence="2">The sequence shown here is derived from an EMBL/GenBank/DDBJ whole genome shotgun (WGS) entry which is preliminary data.</text>
</comment>